<dbReference type="InterPro" id="IPR006683">
    <property type="entry name" value="Thioestr_dom"/>
</dbReference>
<accession>A0A2S6ADV6</accession>
<dbReference type="Proteomes" id="UP000238356">
    <property type="component" value="Unassembled WGS sequence"/>
</dbReference>
<dbReference type="AlphaFoldDB" id="A0A2S6ADV6"/>
<dbReference type="EMBL" id="PSZD01000002">
    <property type="protein sequence ID" value="PPJ32209.1"/>
    <property type="molecule type" value="Genomic_DNA"/>
</dbReference>
<evidence type="ECO:0000313" key="3">
    <source>
        <dbReference type="Proteomes" id="UP000238356"/>
    </source>
</evidence>
<dbReference type="SUPFAM" id="SSF54637">
    <property type="entry name" value="Thioesterase/thiol ester dehydrase-isomerase"/>
    <property type="match status" value="2"/>
</dbReference>
<dbReference type="InterPro" id="IPR029069">
    <property type="entry name" value="HotDog_dom_sf"/>
</dbReference>
<name>A0A2S6ADV6_9NOCA</name>
<reference evidence="2 3" key="1">
    <citation type="submission" date="2018-02" db="EMBL/GenBank/DDBJ databases">
        <title>8 Nocardia nova and 1 Nocardia cyriacigeorgica strain used for evolution to TMP-SMX.</title>
        <authorList>
            <person name="Mehta H."/>
            <person name="Weng J."/>
            <person name="Shamoo Y."/>
        </authorList>
    </citation>
    <scope>NUCLEOTIDE SEQUENCE [LARGE SCALE GENOMIC DNA]</scope>
    <source>
        <strain evidence="2 3">BAA2227</strain>
    </source>
</reference>
<keyword evidence="3" id="KW-1185">Reference proteome</keyword>
<comment type="caution">
    <text evidence="2">The sequence shown here is derived from an EMBL/GenBank/DDBJ whole genome shotgun (WGS) entry which is preliminary data.</text>
</comment>
<protein>
    <submittedName>
        <fullName evidence="2">Thioesterase</fullName>
    </submittedName>
</protein>
<gene>
    <name evidence="2" type="ORF">C5F51_05185</name>
</gene>
<evidence type="ECO:0000313" key="2">
    <source>
        <dbReference type="EMBL" id="PPJ32209.1"/>
    </source>
</evidence>
<feature type="domain" description="Thioesterase" evidence="1">
    <location>
        <begin position="51"/>
        <end position="111"/>
    </location>
</feature>
<organism evidence="2 3">
    <name type="scientific">Nocardia nova</name>
    <dbReference type="NCBI Taxonomy" id="37330"/>
    <lineage>
        <taxon>Bacteria</taxon>
        <taxon>Bacillati</taxon>
        <taxon>Actinomycetota</taxon>
        <taxon>Actinomycetes</taxon>
        <taxon>Mycobacteriales</taxon>
        <taxon>Nocardiaceae</taxon>
        <taxon>Nocardia</taxon>
    </lineage>
</organism>
<dbReference type="Pfam" id="PF03061">
    <property type="entry name" value="4HBT"/>
    <property type="match status" value="1"/>
</dbReference>
<proteinExistence type="predicted"/>
<dbReference type="RefSeq" id="WP_104362615.1">
    <property type="nucleotide sequence ID" value="NZ_PSZD01000002.1"/>
</dbReference>
<dbReference type="Gene3D" id="3.10.129.10">
    <property type="entry name" value="Hotdog Thioesterase"/>
    <property type="match status" value="2"/>
</dbReference>
<evidence type="ECO:0000259" key="1">
    <source>
        <dbReference type="Pfam" id="PF03061"/>
    </source>
</evidence>
<dbReference type="CDD" id="cd03443">
    <property type="entry name" value="PaaI_thioesterase"/>
    <property type="match status" value="2"/>
</dbReference>
<sequence>MSVESRLSPRRHVLLELGFATRRAGDEVHGSATIVPELHAPGTAHLRTSILATWADTVAGLLASLVMHPRVPVTLELDVNLYRPAPAAGQLEAIGRTVKVGRSVFVAEIDFAVDGEPLALAGASFMVAPDPDLQLPRALSIDMPAGRDRLTTPLAERLRCERVRPGVAVLPRTDEVLNAAGSVNGGLIAVAAEEAVLSLAPGDSLSFLGLRYLQPAKVGPVTATATLRGGVGRVDLRDTGADDRLATIATARTFGVVARP</sequence>